<dbReference type="GO" id="GO:0016491">
    <property type="term" value="F:oxidoreductase activity"/>
    <property type="evidence" value="ECO:0007669"/>
    <property type="project" value="UniProtKB-KW"/>
</dbReference>
<dbReference type="RefSeq" id="WP_348263868.1">
    <property type="nucleotide sequence ID" value="NZ_CP121196.1"/>
</dbReference>
<organism evidence="2">
    <name type="scientific">Telmatobacter sp. DSM 110680</name>
    <dbReference type="NCBI Taxonomy" id="3036704"/>
    <lineage>
        <taxon>Bacteria</taxon>
        <taxon>Pseudomonadati</taxon>
        <taxon>Acidobacteriota</taxon>
        <taxon>Terriglobia</taxon>
        <taxon>Terriglobales</taxon>
        <taxon>Acidobacteriaceae</taxon>
        <taxon>Telmatobacter</taxon>
    </lineage>
</organism>
<keyword evidence="1" id="KW-0560">Oxidoreductase</keyword>
<reference evidence="2" key="1">
    <citation type="submission" date="2023-03" db="EMBL/GenBank/DDBJ databases">
        <title>Edaphobacter sp.</title>
        <authorList>
            <person name="Huber K.J."/>
            <person name="Papendorf J."/>
            <person name="Pilke C."/>
            <person name="Bunk B."/>
            <person name="Sproeer C."/>
            <person name="Pester M."/>
        </authorList>
    </citation>
    <scope>NUCLEOTIDE SEQUENCE</scope>
    <source>
        <strain evidence="2">DSM 110680</strain>
    </source>
</reference>
<dbReference type="SUPFAM" id="SSF54292">
    <property type="entry name" value="2Fe-2S ferredoxin-like"/>
    <property type="match status" value="1"/>
</dbReference>
<dbReference type="EMBL" id="CP121196">
    <property type="protein sequence ID" value="XBH18642.1"/>
    <property type="molecule type" value="Genomic_DNA"/>
</dbReference>
<dbReference type="InterPro" id="IPR042204">
    <property type="entry name" value="2Fe-2S-bd_N"/>
</dbReference>
<dbReference type="Gene3D" id="3.10.20.440">
    <property type="entry name" value="2Fe-2S iron-sulphur cluster binding domain, sarcosine oxidase, alpha subunit, N-terminal domain"/>
    <property type="match status" value="1"/>
</dbReference>
<dbReference type="GO" id="GO:0051536">
    <property type="term" value="F:iron-sulfur cluster binding"/>
    <property type="evidence" value="ECO:0007669"/>
    <property type="project" value="InterPro"/>
</dbReference>
<evidence type="ECO:0000313" key="2">
    <source>
        <dbReference type="EMBL" id="XBH18642.1"/>
    </source>
</evidence>
<evidence type="ECO:0000256" key="1">
    <source>
        <dbReference type="ARBA" id="ARBA00023002"/>
    </source>
</evidence>
<sequence length="89" mass="9243">MNSSTSAQPATPCVDLTLNGRQISAPQGTTLAAALMNAGIGTRESVSGWARSPLCAMGICMECCATVNGVKHVRTCQVDVQQSMTVVTR</sequence>
<protein>
    <submittedName>
        <fullName evidence="2">(2Fe-2S)-binding protein</fullName>
    </submittedName>
</protein>
<dbReference type="Pfam" id="PF13510">
    <property type="entry name" value="Fer2_4"/>
    <property type="match status" value="1"/>
</dbReference>
<accession>A0AAU7DMW5</accession>
<name>A0AAU7DMW5_9BACT</name>
<proteinExistence type="predicted"/>
<dbReference type="AlphaFoldDB" id="A0AAU7DMW5"/>
<dbReference type="InterPro" id="IPR036010">
    <property type="entry name" value="2Fe-2S_ferredoxin-like_sf"/>
</dbReference>
<gene>
    <name evidence="2" type="ORF">P8935_04740</name>
</gene>